<reference evidence="6 7" key="1">
    <citation type="submission" date="2024-01" db="EMBL/GenBank/DDBJ databases">
        <authorList>
            <person name="Allen C."/>
            <person name="Tagirdzhanova G."/>
        </authorList>
    </citation>
    <scope>NUCLEOTIDE SEQUENCE [LARGE SCALE GENOMIC DNA]</scope>
</reference>
<dbReference type="PANTHER" id="PTHR13479">
    <property type="entry name" value="30S RIBOSOMAL PROTEIN S18"/>
    <property type="match status" value="1"/>
</dbReference>
<evidence type="ECO:0000256" key="1">
    <source>
        <dbReference type="ARBA" id="ARBA00005589"/>
    </source>
</evidence>
<dbReference type="Gene3D" id="4.10.640.10">
    <property type="entry name" value="Ribosomal protein S18"/>
    <property type="match status" value="1"/>
</dbReference>
<keyword evidence="7" id="KW-1185">Reference proteome</keyword>
<protein>
    <recommendedName>
        <fullName evidence="4">Small ribosomal subunit protein bS18m</fullName>
    </recommendedName>
</protein>
<feature type="compositionally biased region" description="Polar residues" evidence="5">
    <location>
        <begin position="49"/>
        <end position="58"/>
    </location>
</feature>
<feature type="region of interest" description="Disordered" evidence="5">
    <location>
        <begin position="255"/>
        <end position="274"/>
    </location>
</feature>
<feature type="compositionally biased region" description="Low complexity" evidence="5">
    <location>
        <begin position="64"/>
        <end position="82"/>
    </location>
</feature>
<sequence length="274" mass="30364">MPPRLPKSLVAASARCSSLFAAPVTQRFAVASLHSTASLSGPRHLPPSSGASFLNLDNESGRDASSSSSTTPSSSSSSPASAFSITRSQAPRYIGARSATNSDANAALSSVLFDSEARRLMHERREERRRSTLERMAERKVSEDYARHMPRRWNQGDVYAPHDLSPNEARKWKKAAQPMEDIVDMLGINPMDEYRNFRMVSDFMTTMGRIRPAMDTALRPVNQRRMARAIRRAIGLGIHPSVHKHPEILAASMASMPRPSYASQPDNRKKSFRA</sequence>
<dbReference type="PANTHER" id="PTHR13479:SF40">
    <property type="entry name" value="SMALL RIBOSOMAL SUBUNIT PROTEIN BS18M"/>
    <property type="match status" value="1"/>
</dbReference>
<evidence type="ECO:0000256" key="3">
    <source>
        <dbReference type="ARBA" id="ARBA00023274"/>
    </source>
</evidence>
<evidence type="ECO:0000313" key="6">
    <source>
        <dbReference type="EMBL" id="CAK7230757.1"/>
    </source>
</evidence>
<dbReference type="InterPro" id="IPR001648">
    <property type="entry name" value="Ribosomal_bS18"/>
</dbReference>
<proteinExistence type="inferred from homology"/>
<dbReference type="Proteomes" id="UP001642406">
    <property type="component" value="Unassembled WGS sequence"/>
</dbReference>
<feature type="region of interest" description="Disordered" evidence="5">
    <location>
        <begin position="37"/>
        <end position="84"/>
    </location>
</feature>
<evidence type="ECO:0000256" key="5">
    <source>
        <dbReference type="SAM" id="MobiDB-lite"/>
    </source>
</evidence>
<dbReference type="EMBL" id="CAWUHC010000089">
    <property type="protein sequence ID" value="CAK7230757.1"/>
    <property type="molecule type" value="Genomic_DNA"/>
</dbReference>
<dbReference type="SUPFAM" id="SSF46911">
    <property type="entry name" value="Ribosomal protein S18"/>
    <property type="match status" value="1"/>
</dbReference>
<evidence type="ECO:0000256" key="4">
    <source>
        <dbReference type="ARBA" id="ARBA00035264"/>
    </source>
</evidence>
<comment type="similarity">
    <text evidence="1">Belongs to the bacterial ribosomal protein bS18 family.</text>
</comment>
<organism evidence="6 7">
    <name type="scientific">Sporothrix bragantina</name>
    <dbReference type="NCBI Taxonomy" id="671064"/>
    <lineage>
        <taxon>Eukaryota</taxon>
        <taxon>Fungi</taxon>
        <taxon>Dikarya</taxon>
        <taxon>Ascomycota</taxon>
        <taxon>Pezizomycotina</taxon>
        <taxon>Sordariomycetes</taxon>
        <taxon>Sordariomycetidae</taxon>
        <taxon>Ophiostomatales</taxon>
        <taxon>Ophiostomataceae</taxon>
        <taxon>Sporothrix</taxon>
    </lineage>
</organism>
<evidence type="ECO:0000256" key="2">
    <source>
        <dbReference type="ARBA" id="ARBA00022980"/>
    </source>
</evidence>
<accession>A0ABP0CF90</accession>
<dbReference type="Pfam" id="PF01084">
    <property type="entry name" value="Ribosomal_S18"/>
    <property type="match status" value="1"/>
</dbReference>
<gene>
    <name evidence="6" type="ORF">SBRCBS47491_007696</name>
</gene>
<comment type="caution">
    <text evidence="6">The sequence shown here is derived from an EMBL/GenBank/DDBJ whole genome shotgun (WGS) entry which is preliminary data.</text>
</comment>
<name>A0ABP0CF90_9PEZI</name>
<evidence type="ECO:0000313" key="7">
    <source>
        <dbReference type="Proteomes" id="UP001642406"/>
    </source>
</evidence>
<dbReference type="InterPro" id="IPR036870">
    <property type="entry name" value="Ribosomal_bS18_sf"/>
</dbReference>
<keyword evidence="2" id="KW-0689">Ribosomal protein</keyword>
<keyword evidence="3" id="KW-0687">Ribonucleoprotein</keyword>